<dbReference type="Proteomes" id="UP000076770">
    <property type="component" value="Chromosome i"/>
</dbReference>
<name>A0A157T044_SACSO</name>
<evidence type="ECO:0000313" key="1">
    <source>
        <dbReference type="EMBL" id="SAI84732.1"/>
    </source>
</evidence>
<evidence type="ECO:0000313" key="2">
    <source>
        <dbReference type="Proteomes" id="UP000076770"/>
    </source>
</evidence>
<dbReference type="AlphaFoldDB" id="A0A157T044"/>
<proteinExistence type="predicted"/>
<dbReference type="RefSeq" id="WP_012716051.1">
    <property type="nucleotide sequence ID" value="NZ_LT549890.1"/>
</dbReference>
<dbReference type="PATRIC" id="fig|2287.9.peg.1189"/>
<gene>
    <name evidence="1" type="ORF">SSOP1_1178</name>
</gene>
<protein>
    <submittedName>
        <fullName evidence="1">Uncharacterized protein</fullName>
    </submittedName>
</protein>
<organism evidence="1 2">
    <name type="scientific">Saccharolobus solfataricus</name>
    <name type="common">Sulfolobus solfataricus</name>
    <dbReference type="NCBI Taxonomy" id="2287"/>
    <lineage>
        <taxon>Archaea</taxon>
        <taxon>Thermoproteota</taxon>
        <taxon>Thermoprotei</taxon>
        <taxon>Sulfolobales</taxon>
        <taxon>Sulfolobaceae</taxon>
        <taxon>Saccharolobus</taxon>
    </lineage>
</organism>
<reference evidence="2" key="1">
    <citation type="submission" date="2016-04" db="EMBL/GenBank/DDBJ databases">
        <authorList>
            <person name="Shah S.A."/>
            <person name="Garrett R.A."/>
        </authorList>
    </citation>
    <scope>NUCLEOTIDE SEQUENCE [LARGE SCALE GENOMIC DNA]</scope>
    <source>
        <strain evidence="2">ATCC 35091 / DSM 1616 / JCM 8930 / NBRC 15331 / P1</strain>
    </source>
</reference>
<dbReference type="EMBL" id="LT549890">
    <property type="protein sequence ID" value="SAI84732.1"/>
    <property type="molecule type" value="Genomic_DNA"/>
</dbReference>
<accession>A0A157T044</accession>
<dbReference type="GeneID" id="84063363"/>
<sequence>MTIDQKMRVNMYTLASSQVVRYAIIIAAASLPLILAALHVTHAGESIAPGTV</sequence>